<dbReference type="CDD" id="cd02440">
    <property type="entry name" value="AdoMet_MTases"/>
    <property type="match status" value="1"/>
</dbReference>
<dbReference type="GO" id="GO:0032259">
    <property type="term" value="P:methylation"/>
    <property type="evidence" value="ECO:0007669"/>
    <property type="project" value="UniProtKB-KW"/>
</dbReference>
<feature type="domain" description="Methyltransferase" evidence="1">
    <location>
        <begin position="47"/>
        <end position="145"/>
    </location>
</feature>
<dbReference type="InterPro" id="IPR029063">
    <property type="entry name" value="SAM-dependent_MTases_sf"/>
</dbReference>
<reference evidence="2" key="1">
    <citation type="journal article" date="2021" name="New Phytol.">
        <title>Evolutionary innovations through gain and loss of genes in the ectomycorrhizal Boletales.</title>
        <authorList>
            <person name="Wu G."/>
            <person name="Miyauchi S."/>
            <person name="Morin E."/>
            <person name="Kuo A."/>
            <person name="Drula E."/>
            <person name="Varga T."/>
            <person name="Kohler A."/>
            <person name="Feng B."/>
            <person name="Cao Y."/>
            <person name="Lipzen A."/>
            <person name="Daum C."/>
            <person name="Hundley H."/>
            <person name="Pangilinan J."/>
            <person name="Johnson J."/>
            <person name="Barry K."/>
            <person name="LaButti K."/>
            <person name="Ng V."/>
            <person name="Ahrendt S."/>
            <person name="Min B."/>
            <person name="Choi I.G."/>
            <person name="Park H."/>
            <person name="Plett J.M."/>
            <person name="Magnuson J."/>
            <person name="Spatafora J.W."/>
            <person name="Nagy L.G."/>
            <person name="Henrissat B."/>
            <person name="Grigoriev I.V."/>
            <person name="Yang Z.L."/>
            <person name="Xu J."/>
            <person name="Martin F.M."/>
        </authorList>
    </citation>
    <scope>NUCLEOTIDE SEQUENCE</scope>
    <source>
        <strain evidence="2">KKN 215</strain>
    </source>
</reference>
<protein>
    <submittedName>
        <fullName evidence="2">S-adenosyl-L-methionine-dependent methyltransferase</fullName>
    </submittedName>
</protein>
<evidence type="ECO:0000313" key="2">
    <source>
        <dbReference type="EMBL" id="KAH8096773.1"/>
    </source>
</evidence>
<dbReference type="Proteomes" id="UP000813824">
    <property type="component" value="Unassembled WGS sequence"/>
</dbReference>
<keyword evidence="3" id="KW-1185">Reference proteome</keyword>
<evidence type="ECO:0000259" key="1">
    <source>
        <dbReference type="Pfam" id="PF13649"/>
    </source>
</evidence>
<dbReference type="AlphaFoldDB" id="A0A8K0UKH0"/>
<evidence type="ECO:0000313" key="3">
    <source>
        <dbReference type="Proteomes" id="UP000813824"/>
    </source>
</evidence>
<dbReference type="GO" id="GO:0008168">
    <property type="term" value="F:methyltransferase activity"/>
    <property type="evidence" value="ECO:0007669"/>
    <property type="project" value="UniProtKB-KW"/>
</dbReference>
<dbReference type="OrthoDB" id="8300214at2759"/>
<dbReference type="InterPro" id="IPR041698">
    <property type="entry name" value="Methyltransf_25"/>
</dbReference>
<name>A0A8K0UKH0_9AGAR</name>
<proteinExistence type="predicted"/>
<dbReference type="SUPFAM" id="SSF53335">
    <property type="entry name" value="S-adenosyl-L-methionine-dependent methyltransferases"/>
    <property type="match status" value="1"/>
</dbReference>
<dbReference type="Gene3D" id="3.40.50.150">
    <property type="entry name" value="Vaccinia Virus protein VP39"/>
    <property type="match status" value="1"/>
</dbReference>
<gene>
    <name evidence="2" type="ORF">BXZ70DRAFT_944428</name>
</gene>
<keyword evidence="2" id="KW-0489">Methyltransferase</keyword>
<accession>A0A8K0UKH0</accession>
<organism evidence="2 3">
    <name type="scientific">Cristinia sonorae</name>
    <dbReference type="NCBI Taxonomy" id="1940300"/>
    <lineage>
        <taxon>Eukaryota</taxon>
        <taxon>Fungi</taxon>
        <taxon>Dikarya</taxon>
        <taxon>Basidiomycota</taxon>
        <taxon>Agaricomycotina</taxon>
        <taxon>Agaricomycetes</taxon>
        <taxon>Agaricomycetidae</taxon>
        <taxon>Agaricales</taxon>
        <taxon>Pleurotineae</taxon>
        <taxon>Stephanosporaceae</taxon>
        <taxon>Cristinia</taxon>
    </lineage>
</organism>
<keyword evidence="2" id="KW-0808">Transferase</keyword>
<dbReference type="EMBL" id="JAEVFJ010000022">
    <property type="protein sequence ID" value="KAH8096773.1"/>
    <property type="molecule type" value="Genomic_DNA"/>
</dbReference>
<comment type="caution">
    <text evidence="2">The sequence shown here is derived from an EMBL/GenBank/DDBJ whole genome shotgun (WGS) entry which is preliminary data.</text>
</comment>
<sequence>MVAFTAEAIAPLYPHLKKSHLTSIVTPQIQHRIDLIKSWDIQPGEKILELGCGQGDCTIALAAAVGEEGHVTAVDPGSLDYGSPYTLGQAQAHLKASKLGSRITFVQADPVQYIRNVSGEFTTAVLAHCIWYFASPSVLSDILKALSTRVQRICIAEYNLTASDPRAIPHLLAALTQAAVEAHDPESTSNIRTLLSPDAINAHAVGVGLTLEKEAVLTPNEGMLDGKWETLTVVEADYLERIWAVVKDEKERAVVSAMRDSVIGSLLVVQGKGGQVKTMDVHTFVYTPAKSSE</sequence>
<dbReference type="Pfam" id="PF13649">
    <property type="entry name" value="Methyltransf_25"/>
    <property type="match status" value="1"/>
</dbReference>